<evidence type="ECO:0000313" key="10">
    <source>
        <dbReference type="EMBL" id="SFJ66129.1"/>
    </source>
</evidence>
<evidence type="ECO:0000256" key="7">
    <source>
        <dbReference type="ARBA" id="ARBA00022842"/>
    </source>
</evidence>
<evidence type="ECO:0000256" key="6">
    <source>
        <dbReference type="ARBA" id="ARBA00022801"/>
    </source>
</evidence>
<organism evidence="10 11">
    <name type="scientific">Thermoflavimicrobium dichotomicum</name>
    <dbReference type="NCBI Taxonomy" id="46223"/>
    <lineage>
        <taxon>Bacteria</taxon>
        <taxon>Bacillati</taxon>
        <taxon>Bacillota</taxon>
        <taxon>Bacilli</taxon>
        <taxon>Bacillales</taxon>
        <taxon>Thermoactinomycetaceae</taxon>
        <taxon>Thermoflavimicrobium</taxon>
    </lineage>
</organism>
<keyword evidence="8 9" id="KW-0051">Antiviral defense</keyword>
<dbReference type="GO" id="GO:0016787">
    <property type="term" value="F:hydrolase activity"/>
    <property type="evidence" value="ECO:0007669"/>
    <property type="project" value="UniProtKB-KW"/>
</dbReference>
<accession>A0A1I3T772</accession>
<protein>
    <recommendedName>
        <fullName evidence="9">CRISPR-associated endoribonuclease Cas2</fullName>
        <ecNumber evidence="9">3.1.-.-</ecNumber>
    </recommendedName>
</protein>
<dbReference type="CDD" id="cd09725">
    <property type="entry name" value="Cas2_I_II_III"/>
    <property type="match status" value="1"/>
</dbReference>
<comment type="function">
    <text evidence="9">CRISPR (clustered regularly interspaced short palindromic repeat), is an adaptive immune system that provides protection against mobile genetic elements (viruses, transposable elements and conjugative plasmids). CRISPR clusters contain sequences complementary to antecedent mobile elements and target invading nucleic acids. CRISPR clusters are transcribed and processed into CRISPR RNA (crRNA). Functions as a ssRNA-specific endoribonuclease. Involved in the integration of spacer DNA into the CRISPR cassette.</text>
</comment>
<dbReference type="InterPro" id="IPR021127">
    <property type="entry name" value="CRISPR_associated_Cas2"/>
</dbReference>
<keyword evidence="5 9" id="KW-0255">Endonuclease</keyword>
<comment type="cofactor">
    <cofactor evidence="1 9">
        <name>Mg(2+)</name>
        <dbReference type="ChEBI" id="CHEBI:18420"/>
    </cofactor>
</comment>
<keyword evidence="11" id="KW-1185">Reference proteome</keyword>
<evidence type="ECO:0000256" key="2">
    <source>
        <dbReference type="ARBA" id="ARBA00009959"/>
    </source>
</evidence>
<dbReference type="Proteomes" id="UP000199545">
    <property type="component" value="Unassembled WGS sequence"/>
</dbReference>
<evidence type="ECO:0000313" key="11">
    <source>
        <dbReference type="Proteomes" id="UP000199545"/>
    </source>
</evidence>
<reference evidence="10 11" key="1">
    <citation type="submission" date="2016-10" db="EMBL/GenBank/DDBJ databases">
        <authorList>
            <person name="de Groot N.N."/>
        </authorList>
    </citation>
    <scope>NUCLEOTIDE SEQUENCE [LARGE SCALE GENOMIC DNA]</scope>
    <source>
        <strain evidence="10 11">DSM 44778</strain>
    </source>
</reference>
<dbReference type="PANTHER" id="PTHR34405">
    <property type="entry name" value="CRISPR-ASSOCIATED ENDORIBONUCLEASE CAS2"/>
    <property type="match status" value="1"/>
</dbReference>
<dbReference type="GO" id="GO:0046872">
    <property type="term" value="F:metal ion binding"/>
    <property type="evidence" value="ECO:0007669"/>
    <property type="project" value="UniProtKB-UniRule"/>
</dbReference>
<proteinExistence type="inferred from homology"/>
<dbReference type="EC" id="3.1.-.-" evidence="9"/>
<dbReference type="Gene3D" id="3.30.70.240">
    <property type="match status" value="1"/>
</dbReference>
<dbReference type="AlphaFoldDB" id="A0A1I3T772"/>
<evidence type="ECO:0000256" key="1">
    <source>
        <dbReference type="ARBA" id="ARBA00001946"/>
    </source>
</evidence>
<evidence type="ECO:0000256" key="3">
    <source>
        <dbReference type="ARBA" id="ARBA00022722"/>
    </source>
</evidence>
<comment type="subunit">
    <text evidence="9">Homodimer, forms a heterotetramer with a Cas1 homodimer.</text>
</comment>
<feature type="binding site" evidence="9">
    <location>
        <position position="8"/>
    </location>
    <ligand>
        <name>Mg(2+)</name>
        <dbReference type="ChEBI" id="CHEBI:18420"/>
        <note>catalytic</note>
    </ligand>
</feature>
<name>A0A1I3T772_9BACL</name>
<keyword evidence="4 9" id="KW-0479">Metal-binding</keyword>
<evidence type="ECO:0000256" key="8">
    <source>
        <dbReference type="ARBA" id="ARBA00023118"/>
    </source>
</evidence>
<sequence>MFVIGVYDVHTDRVTQIKKIFQKYLFRVQRSTFEGNLSKHQLEKLQHDLQQILHPKYDQVRLYITADENDLHTEVLGYKNEQDFDPFIF</sequence>
<dbReference type="STRING" id="46223.SAMN05421852_11611"/>
<dbReference type="HAMAP" id="MF_01471">
    <property type="entry name" value="Cas2"/>
    <property type="match status" value="1"/>
</dbReference>
<evidence type="ECO:0000256" key="9">
    <source>
        <dbReference type="HAMAP-Rule" id="MF_01471"/>
    </source>
</evidence>
<keyword evidence="6 9" id="KW-0378">Hydrolase</keyword>
<dbReference type="GO" id="GO:0051607">
    <property type="term" value="P:defense response to virus"/>
    <property type="evidence" value="ECO:0007669"/>
    <property type="project" value="UniProtKB-UniRule"/>
</dbReference>
<dbReference type="NCBIfam" id="TIGR01573">
    <property type="entry name" value="cas2"/>
    <property type="match status" value="1"/>
</dbReference>
<dbReference type="GO" id="GO:0004521">
    <property type="term" value="F:RNA endonuclease activity"/>
    <property type="evidence" value="ECO:0007669"/>
    <property type="project" value="InterPro"/>
</dbReference>
<dbReference type="EMBL" id="FORR01000016">
    <property type="protein sequence ID" value="SFJ66129.1"/>
    <property type="molecule type" value="Genomic_DNA"/>
</dbReference>
<comment type="similarity">
    <text evidence="2 9">Belongs to the CRISPR-associated endoribonuclease Cas2 protein family.</text>
</comment>
<evidence type="ECO:0000256" key="5">
    <source>
        <dbReference type="ARBA" id="ARBA00022759"/>
    </source>
</evidence>
<keyword evidence="7 9" id="KW-0460">Magnesium</keyword>
<keyword evidence="3 9" id="KW-0540">Nuclease</keyword>
<gene>
    <name evidence="9" type="primary">cas2</name>
    <name evidence="10" type="ORF">SAMN05421852_11611</name>
</gene>
<dbReference type="GO" id="GO:0043571">
    <property type="term" value="P:maintenance of CRISPR repeat elements"/>
    <property type="evidence" value="ECO:0007669"/>
    <property type="project" value="UniProtKB-UniRule"/>
</dbReference>
<dbReference type="Pfam" id="PF09827">
    <property type="entry name" value="CRISPR_Cas2"/>
    <property type="match status" value="1"/>
</dbReference>
<dbReference type="InterPro" id="IPR019199">
    <property type="entry name" value="Virulence_VapD/CRISPR_Cas2"/>
</dbReference>
<evidence type="ECO:0000256" key="4">
    <source>
        <dbReference type="ARBA" id="ARBA00022723"/>
    </source>
</evidence>
<dbReference type="SUPFAM" id="SSF143430">
    <property type="entry name" value="TTP0101/SSO1404-like"/>
    <property type="match status" value="1"/>
</dbReference>